<gene>
    <name evidence="3" type="ORF">PF001_g25822</name>
    <name evidence="2" type="ORF">PF007_g26177</name>
</gene>
<feature type="signal peptide" evidence="1">
    <location>
        <begin position="1"/>
        <end position="19"/>
    </location>
</feature>
<dbReference type="AlphaFoldDB" id="A0A6A3QB86"/>
<evidence type="ECO:0008006" key="6">
    <source>
        <dbReference type="Google" id="ProtNLM"/>
    </source>
</evidence>
<accession>A0A6A3QB86</accession>
<evidence type="ECO:0000313" key="2">
    <source>
        <dbReference type="EMBL" id="KAE9072439.1"/>
    </source>
</evidence>
<dbReference type="EMBL" id="QXFZ01002950">
    <property type="protein sequence ID" value="KAE9072439.1"/>
    <property type="molecule type" value="Genomic_DNA"/>
</dbReference>
<dbReference type="Proteomes" id="UP000437068">
    <property type="component" value="Unassembled WGS sequence"/>
</dbReference>
<evidence type="ECO:0000313" key="4">
    <source>
        <dbReference type="Proteomes" id="UP000437068"/>
    </source>
</evidence>
<protein>
    <recommendedName>
        <fullName evidence="6">RxLR effector protein</fullName>
    </recommendedName>
</protein>
<organism evidence="2 5">
    <name type="scientific">Phytophthora fragariae</name>
    <dbReference type="NCBI Taxonomy" id="53985"/>
    <lineage>
        <taxon>Eukaryota</taxon>
        <taxon>Sar</taxon>
        <taxon>Stramenopiles</taxon>
        <taxon>Oomycota</taxon>
        <taxon>Peronosporomycetes</taxon>
        <taxon>Peronosporales</taxon>
        <taxon>Peronosporaceae</taxon>
        <taxon>Phytophthora</taxon>
    </lineage>
</organism>
<dbReference type="Proteomes" id="UP000441208">
    <property type="component" value="Unassembled WGS sequence"/>
</dbReference>
<proteinExistence type="predicted"/>
<evidence type="ECO:0000313" key="3">
    <source>
        <dbReference type="EMBL" id="KAE9277102.1"/>
    </source>
</evidence>
<name>A0A6A3QB86_9STRA</name>
<feature type="chain" id="PRO_5036165675" description="RxLR effector protein" evidence="1">
    <location>
        <begin position="20"/>
        <end position="38"/>
    </location>
</feature>
<dbReference type="EMBL" id="QXGE01003098">
    <property type="protein sequence ID" value="KAE9277102.1"/>
    <property type="molecule type" value="Genomic_DNA"/>
</dbReference>
<comment type="caution">
    <text evidence="2">The sequence shown here is derived from an EMBL/GenBank/DDBJ whole genome shotgun (WGS) entry which is preliminary data.</text>
</comment>
<reference evidence="4 5" key="1">
    <citation type="submission" date="2018-08" db="EMBL/GenBank/DDBJ databases">
        <title>Genomic investigation of the strawberry pathogen Phytophthora fragariae indicates pathogenicity is determined by transcriptional variation in three key races.</title>
        <authorList>
            <person name="Adams T.M."/>
            <person name="Armitage A.D."/>
            <person name="Sobczyk M.K."/>
            <person name="Bates H.J."/>
            <person name="Dunwell J.M."/>
            <person name="Nellist C.F."/>
            <person name="Harrison R.J."/>
        </authorList>
    </citation>
    <scope>NUCLEOTIDE SEQUENCE [LARGE SCALE GENOMIC DNA]</scope>
    <source>
        <strain evidence="3 4">A4</strain>
        <strain evidence="2 5">NOV-71</strain>
    </source>
</reference>
<evidence type="ECO:0000256" key="1">
    <source>
        <dbReference type="SAM" id="SignalP"/>
    </source>
</evidence>
<sequence length="38" mass="4080">MGAGARFLTTLFFIMAAAGGRWMKSDRASEVMAGGWRA</sequence>
<evidence type="ECO:0000313" key="5">
    <source>
        <dbReference type="Proteomes" id="UP000441208"/>
    </source>
</evidence>
<keyword evidence="1" id="KW-0732">Signal</keyword>